<dbReference type="PROSITE" id="PS51257">
    <property type="entry name" value="PROKAR_LIPOPROTEIN"/>
    <property type="match status" value="1"/>
</dbReference>
<evidence type="ECO:0000313" key="3">
    <source>
        <dbReference type="EMBL" id="MDT0274419.1"/>
    </source>
</evidence>
<protein>
    <recommendedName>
        <fullName evidence="5">Lipoprotein LprG</fullName>
    </recommendedName>
</protein>
<name>A0ABU2K247_9ACTN</name>
<feature type="compositionally biased region" description="Low complexity" evidence="1">
    <location>
        <begin position="239"/>
        <end position="253"/>
    </location>
</feature>
<dbReference type="RefSeq" id="WP_311343269.1">
    <property type="nucleotide sequence ID" value="NZ_JAVREI010000001.1"/>
</dbReference>
<feature type="chain" id="PRO_5045882262" description="Lipoprotein LprG" evidence="2">
    <location>
        <begin position="23"/>
        <end position="253"/>
    </location>
</feature>
<keyword evidence="4" id="KW-1185">Reference proteome</keyword>
<sequence>MRPPTLALLPALGLLVALVAGCAGDGARRDAGDALTEADAALLAGLLQRNHEQGGADFVVTVPYGRQAVLTLTGEVDFRAGTGRAQAVTSTGGTEEARTVFFTRDDLWFGDVPGMAEALAGTGETYLSRPIATDSAQPPLVDVLVTVVLGLAADDADDPAAFLDDGYSWQGRRSIDGRPTELFGLPGSRTVAVSSTDDVLVQFATPLPAGPGADDLEATTTLADHGRRSLDLPPEEQTAPAADHPELAAALGL</sequence>
<feature type="region of interest" description="Disordered" evidence="1">
    <location>
        <begin position="227"/>
        <end position="253"/>
    </location>
</feature>
<keyword evidence="2" id="KW-0732">Signal</keyword>
<feature type="signal peptide" evidence="2">
    <location>
        <begin position="1"/>
        <end position="22"/>
    </location>
</feature>
<reference evidence="4" key="1">
    <citation type="submission" date="2023-07" db="EMBL/GenBank/DDBJ databases">
        <title>30 novel species of actinomycetes from the DSMZ collection.</title>
        <authorList>
            <person name="Nouioui I."/>
        </authorList>
    </citation>
    <scope>NUCLEOTIDE SEQUENCE [LARGE SCALE GENOMIC DNA]</scope>
    <source>
        <strain evidence="4">DSM 46792</strain>
    </source>
</reference>
<comment type="caution">
    <text evidence="3">The sequence shown here is derived from an EMBL/GenBank/DDBJ whole genome shotgun (WGS) entry which is preliminary data.</text>
</comment>
<evidence type="ECO:0000313" key="4">
    <source>
        <dbReference type="Proteomes" id="UP001183222"/>
    </source>
</evidence>
<proteinExistence type="predicted"/>
<organism evidence="3 4">
    <name type="scientific">Blastococcus goldschmidtiae</name>
    <dbReference type="NCBI Taxonomy" id="3075546"/>
    <lineage>
        <taxon>Bacteria</taxon>
        <taxon>Bacillati</taxon>
        <taxon>Actinomycetota</taxon>
        <taxon>Actinomycetes</taxon>
        <taxon>Geodermatophilales</taxon>
        <taxon>Geodermatophilaceae</taxon>
        <taxon>Blastococcus</taxon>
    </lineage>
</organism>
<dbReference type="Proteomes" id="UP001183222">
    <property type="component" value="Unassembled WGS sequence"/>
</dbReference>
<accession>A0ABU2K247</accession>
<evidence type="ECO:0000256" key="2">
    <source>
        <dbReference type="SAM" id="SignalP"/>
    </source>
</evidence>
<dbReference type="EMBL" id="JAVREI010000001">
    <property type="protein sequence ID" value="MDT0274419.1"/>
    <property type="molecule type" value="Genomic_DNA"/>
</dbReference>
<gene>
    <name evidence="3" type="ORF">RM425_00760</name>
</gene>
<evidence type="ECO:0008006" key="5">
    <source>
        <dbReference type="Google" id="ProtNLM"/>
    </source>
</evidence>
<evidence type="ECO:0000256" key="1">
    <source>
        <dbReference type="SAM" id="MobiDB-lite"/>
    </source>
</evidence>